<dbReference type="Pfam" id="PF13280">
    <property type="entry name" value="WYL"/>
    <property type="match status" value="1"/>
</dbReference>
<evidence type="ECO:0008006" key="5">
    <source>
        <dbReference type="Google" id="ProtNLM"/>
    </source>
</evidence>
<dbReference type="KEGG" id="afy:BW247_15400"/>
<evidence type="ECO:0000313" key="3">
    <source>
        <dbReference type="EMBL" id="APZ44307.1"/>
    </source>
</evidence>
<dbReference type="Proteomes" id="UP000243807">
    <property type="component" value="Chromosome"/>
</dbReference>
<dbReference type="InterPro" id="IPR026881">
    <property type="entry name" value="WYL_dom"/>
</dbReference>
<dbReference type="EMBL" id="CP019434">
    <property type="protein sequence ID" value="APZ44307.1"/>
    <property type="molecule type" value="Genomic_DNA"/>
</dbReference>
<dbReference type="OrthoDB" id="9807255at2"/>
<name>A0A1P8UKE8_9GAMM</name>
<evidence type="ECO:0000259" key="1">
    <source>
        <dbReference type="Pfam" id="PF13280"/>
    </source>
</evidence>
<evidence type="ECO:0000313" key="4">
    <source>
        <dbReference type="Proteomes" id="UP000243807"/>
    </source>
</evidence>
<organism evidence="3 4">
    <name type="scientific">Acidihalobacter ferrooxydans</name>
    <dbReference type="NCBI Taxonomy" id="1765967"/>
    <lineage>
        <taxon>Bacteria</taxon>
        <taxon>Pseudomonadati</taxon>
        <taxon>Pseudomonadota</taxon>
        <taxon>Gammaproteobacteria</taxon>
        <taxon>Chromatiales</taxon>
        <taxon>Ectothiorhodospiraceae</taxon>
        <taxon>Acidihalobacter</taxon>
    </lineage>
</organism>
<feature type="domain" description="WCX" evidence="2">
    <location>
        <begin position="244"/>
        <end position="318"/>
    </location>
</feature>
<protein>
    <recommendedName>
        <fullName evidence="5">Transcriptional regulator</fullName>
    </recommendedName>
</protein>
<dbReference type="InterPro" id="IPR051534">
    <property type="entry name" value="CBASS_pafABC_assoc_protein"/>
</dbReference>
<reference evidence="3 4" key="1">
    <citation type="submission" date="2017-01" db="EMBL/GenBank/DDBJ databases">
        <title>Draft sequence of Acidihalobacter ferrooxidans strain DSM 14175 (strain V8).</title>
        <authorList>
            <person name="Khaleque H.N."/>
            <person name="Ramsay J.P."/>
            <person name="Murphy R.J.T."/>
            <person name="Kaksonen A.H."/>
            <person name="Boxall N.J."/>
            <person name="Watkin E.L.J."/>
        </authorList>
    </citation>
    <scope>NUCLEOTIDE SEQUENCE [LARGE SCALE GENOMIC DNA]</scope>
    <source>
        <strain evidence="3 4">V8</strain>
    </source>
</reference>
<dbReference type="STRING" id="1765967.BW247_15400"/>
<gene>
    <name evidence="3" type="ORF">BW247_15400</name>
</gene>
<dbReference type="PROSITE" id="PS52050">
    <property type="entry name" value="WYL"/>
    <property type="match status" value="1"/>
</dbReference>
<feature type="domain" description="WYL" evidence="1">
    <location>
        <begin position="145"/>
        <end position="213"/>
    </location>
</feature>
<dbReference type="Gene3D" id="1.10.10.10">
    <property type="entry name" value="Winged helix-like DNA-binding domain superfamily/Winged helix DNA-binding domain"/>
    <property type="match status" value="1"/>
</dbReference>
<evidence type="ECO:0000259" key="2">
    <source>
        <dbReference type="Pfam" id="PF25583"/>
    </source>
</evidence>
<keyword evidence="4" id="KW-1185">Reference proteome</keyword>
<dbReference type="RefSeq" id="WP_076837957.1">
    <property type="nucleotide sequence ID" value="NZ_CP019434.1"/>
</dbReference>
<dbReference type="Pfam" id="PF25583">
    <property type="entry name" value="WCX"/>
    <property type="match status" value="1"/>
</dbReference>
<accession>A0A1P8UKE8</accession>
<dbReference type="InterPro" id="IPR057727">
    <property type="entry name" value="WCX_dom"/>
</dbReference>
<dbReference type="PANTHER" id="PTHR34580">
    <property type="match status" value="1"/>
</dbReference>
<dbReference type="InterPro" id="IPR036388">
    <property type="entry name" value="WH-like_DNA-bd_sf"/>
</dbReference>
<dbReference type="AlphaFoldDB" id="A0A1P8UKE8"/>
<sequence>MDRLEKIYRLHTLLRARRYPVSFAVMQETLGCSRATLRRLMTTLRDHFQAPLIYDRKAGGYRYDTGADECPFELPGLWFSADELHALLAAQQWLESIGHGLLGEQIAPLRQRIEALIARASGAAPTALGRIRILAQGRRRLRLPAFSSVAAGVLGRRKLRIVYHGRARDATTEREISPQRLTHYRDNWYLDAWCHRAQALRVFAVDRIERVAVLDEAAADLPDAELDAHLASAYGIFAGPATAWAVLRFTAARARWVAEECWHPEQESRWLDDGRYELRLPYGDTRELCTDILKYGADVEVIAPPALRKAVADALRAAHEIYAQARDLSL</sequence>
<dbReference type="PANTHER" id="PTHR34580:SF3">
    <property type="entry name" value="PROTEIN PAFB"/>
    <property type="match status" value="1"/>
</dbReference>
<proteinExistence type="predicted"/>